<keyword evidence="1" id="KW-0996">Nickel insertion</keyword>
<dbReference type="PANTHER" id="PTHR33620:SF1">
    <property type="entry name" value="UREASE ACCESSORY PROTEIN F"/>
    <property type="match status" value="1"/>
</dbReference>
<evidence type="ECO:0000313" key="3">
    <source>
        <dbReference type="EMBL" id="MBD8506812.1"/>
    </source>
</evidence>
<protein>
    <submittedName>
        <fullName evidence="3">Urease accessory protein UreF</fullName>
    </submittedName>
</protein>
<reference evidence="3" key="1">
    <citation type="submission" date="2020-09" db="EMBL/GenBank/DDBJ databases">
        <title>Hoyosella lacisalsi sp. nov., a halotolerant actinobacterium isolated from soil of Lake Gudzhirganskoe.</title>
        <authorList>
            <person name="Yang Q."/>
            <person name="Guo P.Y."/>
            <person name="Liu S.W."/>
            <person name="Li F.N."/>
            <person name="Sun C.H."/>
        </authorList>
    </citation>
    <scope>NUCLEOTIDE SEQUENCE</scope>
    <source>
        <strain evidence="3">G463</strain>
    </source>
</reference>
<name>A0A927PMN3_9ACTN</name>
<gene>
    <name evidence="3" type="ORF">HT102_09960</name>
</gene>
<evidence type="ECO:0000313" key="4">
    <source>
        <dbReference type="Proteomes" id="UP000642993"/>
    </source>
</evidence>
<dbReference type="RefSeq" id="WP_192039270.1">
    <property type="nucleotide sequence ID" value="NZ_JACYWE010000005.1"/>
</dbReference>
<dbReference type="AlphaFoldDB" id="A0A927PMN3"/>
<dbReference type="GO" id="GO:0016151">
    <property type="term" value="F:nickel cation binding"/>
    <property type="evidence" value="ECO:0007669"/>
    <property type="project" value="InterPro"/>
</dbReference>
<dbReference type="EMBL" id="JACYWE010000005">
    <property type="protein sequence ID" value="MBD8506812.1"/>
    <property type="molecule type" value="Genomic_DNA"/>
</dbReference>
<proteinExistence type="predicted"/>
<keyword evidence="4" id="KW-1185">Reference proteome</keyword>
<dbReference type="PIRSF" id="PIRSF009467">
    <property type="entry name" value="Ureas_acces_UreF"/>
    <property type="match status" value="1"/>
</dbReference>
<evidence type="ECO:0000256" key="2">
    <source>
        <dbReference type="ARBA" id="ARBA00023186"/>
    </source>
</evidence>
<dbReference type="InterPro" id="IPR002639">
    <property type="entry name" value="UreF"/>
</dbReference>
<dbReference type="Gene3D" id="1.10.4190.10">
    <property type="entry name" value="Urease accessory protein UreF"/>
    <property type="match status" value="1"/>
</dbReference>
<evidence type="ECO:0000256" key="1">
    <source>
        <dbReference type="ARBA" id="ARBA00022988"/>
    </source>
</evidence>
<organism evidence="3 4">
    <name type="scientific">Lolliginicoccus lacisalsi</name>
    <dbReference type="NCBI Taxonomy" id="2742202"/>
    <lineage>
        <taxon>Bacteria</taxon>
        <taxon>Bacillati</taxon>
        <taxon>Actinomycetota</taxon>
        <taxon>Actinomycetes</taxon>
        <taxon>Mycobacteriales</taxon>
        <taxon>Hoyosellaceae</taxon>
        <taxon>Lolliginicoccus</taxon>
    </lineage>
</organism>
<accession>A0A927PMN3</accession>
<sequence>MLTDLLALADARLPIGGHVHSGGIEEAITSGLVHDLPTVEAFLVRRIRSTGLTTASITAAVVNGLDPCQADAETDARTPSAAAREASRAQGRGFARLARRAWPGHDWSSIGRRPHLPVITGVVAGLCRLDAQQAALAVIYTTMTSSATAAQRLLALDPADAAIITFGLSRLCDETAREATSGLHALSDPLLDVLAERHIQRGMPLFVS</sequence>
<dbReference type="Pfam" id="PF01730">
    <property type="entry name" value="UreF"/>
    <property type="match status" value="1"/>
</dbReference>
<dbReference type="Proteomes" id="UP000642993">
    <property type="component" value="Unassembled WGS sequence"/>
</dbReference>
<dbReference type="PANTHER" id="PTHR33620">
    <property type="entry name" value="UREASE ACCESSORY PROTEIN F"/>
    <property type="match status" value="1"/>
</dbReference>
<dbReference type="InterPro" id="IPR038277">
    <property type="entry name" value="UreF_sf"/>
</dbReference>
<comment type="caution">
    <text evidence="3">The sequence shown here is derived from an EMBL/GenBank/DDBJ whole genome shotgun (WGS) entry which is preliminary data.</text>
</comment>
<keyword evidence="2" id="KW-0143">Chaperone</keyword>